<name>U5QHI9_GLOK1</name>
<keyword evidence="3" id="KW-1185">Reference proteome</keyword>
<proteinExistence type="predicted"/>
<evidence type="ECO:0000256" key="1">
    <source>
        <dbReference type="SAM" id="Coils"/>
    </source>
</evidence>
<dbReference type="eggNOG" id="COG4220">
    <property type="taxonomic scope" value="Bacteria"/>
</dbReference>
<sequence length="168" mass="17713">MLSDRVRAIELGEYLGPISERTVRDWASRGIIPRASGGRYSIKACTCSAIAHFQEEAKRASSGLSDDNEDMQAALLAAKLRIAEATAEQEEAAVAAARGRLLPAGEVIAEGAKMVAAFRARLLSLPTTAAPQVVELSAPEAEALLRSLVYEALAELAAYDPGDADSNS</sequence>
<evidence type="ECO:0008006" key="4">
    <source>
        <dbReference type="Google" id="ProtNLM"/>
    </source>
</evidence>
<evidence type="ECO:0000313" key="2">
    <source>
        <dbReference type="EMBL" id="AGY57135.1"/>
    </source>
</evidence>
<reference evidence="2 3" key="1">
    <citation type="journal article" date="2013" name="PLoS ONE">
        <title>Cultivation and Complete Genome Sequencing of Gloeobacter kilaueensis sp. nov., from a Lava Cave in Kilauea Caldera, Hawai'i.</title>
        <authorList>
            <person name="Saw J.H."/>
            <person name="Schatz M."/>
            <person name="Brown M.V."/>
            <person name="Kunkel D.D."/>
            <person name="Foster J.S."/>
            <person name="Shick H."/>
            <person name="Christensen S."/>
            <person name="Hou S."/>
            <person name="Wan X."/>
            <person name="Donachie S.P."/>
        </authorList>
    </citation>
    <scope>NUCLEOTIDE SEQUENCE [LARGE SCALE GENOMIC DNA]</scope>
    <source>
        <strain evidence="3">JS</strain>
    </source>
</reference>
<dbReference type="KEGG" id="glj:GKIL_0889"/>
<dbReference type="EMBL" id="CP003587">
    <property type="protein sequence ID" value="AGY57135.1"/>
    <property type="molecule type" value="Genomic_DNA"/>
</dbReference>
<dbReference type="Proteomes" id="UP000017396">
    <property type="component" value="Chromosome"/>
</dbReference>
<dbReference type="STRING" id="1183438.GKIL_0889"/>
<keyword evidence="1" id="KW-0175">Coiled coil</keyword>
<gene>
    <name evidence="2" type="ORF">GKIL_0889</name>
</gene>
<organism evidence="2 3">
    <name type="scientific">Gloeobacter kilaueensis (strain ATCC BAA-2537 / CCAP 1431/1 / ULC 316 / JS1)</name>
    <dbReference type="NCBI Taxonomy" id="1183438"/>
    <lineage>
        <taxon>Bacteria</taxon>
        <taxon>Bacillati</taxon>
        <taxon>Cyanobacteriota</taxon>
        <taxon>Cyanophyceae</taxon>
        <taxon>Gloeobacterales</taxon>
        <taxon>Gloeobacteraceae</taxon>
        <taxon>Gloeobacter</taxon>
    </lineage>
</organism>
<feature type="coiled-coil region" evidence="1">
    <location>
        <begin position="68"/>
        <end position="100"/>
    </location>
</feature>
<accession>U5QHI9</accession>
<dbReference type="HOGENOM" id="CLU_1584146_0_0_3"/>
<evidence type="ECO:0000313" key="3">
    <source>
        <dbReference type="Proteomes" id="UP000017396"/>
    </source>
</evidence>
<dbReference type="AlphaFoldDB" id="U5QHI9"/>
<protein>
    <recommendedName>
        <fullName evidence="4">Phage DNA packaging protein Nu1</fullName>
    </recommendedName>
</protein>